<dbReference type="GO" id="GO:0009273">
    <property type="term" value="P:peptidoglycan-based cell wall biogenesis"/>
    <property type="evidence" value="ECO:0007669"/>
    <property type="project" value="TreeGrafter"/>
</dbReference>
<feature type="transmembrane region" description="Helical" evidence="8">
    <location>
        <begin position="44"/>
        <end position="71"/>
    </location>
</feature>
<evidence type="ECO:0000256" key="8">
    <source>
        <dbReference type="SAM" id="Phobius"/>
    </source>
</evidence>
<keyword evidence="5 8" id="KW-1133">Transmembrane helix</keyword>
<evidence type="ECO:0000256" key="4">
    <source>
        <dbReference type="ARBA" id="ARBA00022692"/>
    </source>
</evidence>
<evidence type="ECO:0000256" key="1">
    <source>
        <dbReference type="ARBA" id="ARBA00004141"/>
    </source>
</evidence>
<dbReference type="EC" id="2.7.7.41" evidence="7"/>
<protein>
    <recommendedName>
        <fullName evidence="7">Phosphatidate cytidylyltransferase</fullName>
        <ecNumber evidence="7">2.7.7.41</ecNumber>
    </recommendedName>
</protein>
<dbReference type="PROSITE" id="PS01315">
    <property type="entry name" value="CDS"/>
    <property type="match status" value="1"/>
</dbReference>
<dbReference type="AlphaFoldDB" id="A0A938B5D8"/>
<keyword evidence="7 9" id="KW-0548">Nucleotidyltransferase</keyword>
<feature type="transmembrane region" description="Helical" evidence="8">
    <location>
        <begin position="174"/>
        <end position="193"/>
    </location>
</feature>
<organism evidence="9 10">
    <name type="scientific">Tectimicrobiota bacterium</name>
    <dbReference type="NCBI Taxonomy" id="2528274"/>
    <lineage>
        <taxon>Bacteria</taxon>
        <taxon>Pseudomonadati</taxon>
        <taxon>Nitrospinota/Tectimicrobiota group</taxon>
        <taxon>Candidatus Tectimicrobiota</taxon>
    </lineage>
</organism>
<keyword evidence="6 8" id="KW-0472">Membrane</keyword>
<dbReference type="Proteomes" id="UP000712673">
    <property type="component" value="Unassembled WGS sequence"/>
</dbReference>
<keyword evidence="4 7" id="KW-0812">Transmembrane</keyword>
<comment type="similarity">
    <text evidence="2 7">Belongs to the CDS family.</text>
</comment>
<dbReference type="GO" id="GO:0005886">
    <property type="term" value="C:plasma membrane"/>
    <property type="evidence" value="ECO:0007669"/>
    <property type="project" value="TreeGrafter"/>
</dbReference>
<feature type="transmembrane region" description="Helical" evidence="8">
    <location>
        <begin position="214"/>
        <end position="235"/>
    </location>
</feature>
<dbReference type="InterPro" id="IPR000374">
    <property type="entry name" value="PC_trans"/>
</dbReference>
<dbReference type="EMBL" id="VGLS01000594">
    <property type="protein sequence ID" value="MBM3225495.1"/>
    <property type="molecule type" value="Genomic_DNA"/>
</dbReference>
<feature type="transmembrane region" description="Helical" evidence="8">
    <location>
        <begin position="141"/>
        <end position="162"/>
    </location>
</feature>
<dbReference type="GO" id="GO:0004605">
    <property type="term" value="F:phosphatidate cytidylyltransferase activity"/>
    <property type="evidence" value="ECO:0007669"/>
    <property type="project" value="UniProtKB-EC"/>
</dbReference>
<dbReference type="PANTHER" id="PTHR43535">
    <property type="entry name" value="PHOSPHATIDATE CYTIDYLYLTRANSFERASE"/>
    <property type="match status" value="1"/>
</dbReference>
<comment type="catalytic activity">
    <reaction evidence="7">
        <text>a 1,2-diacyl-sn-glycero-3-phosphate + CTP + H(+) = a CDP-1,2-diacyl-sn-glycerol + diphosphate</text>
        <dbReference type="Rhea" id="RHEA:16229"/>
        <dbReference type="ChEBI" id="CHEBI:15378"/>
        <dbReference type="ChEBI" id="CHEBI:33019"/>
        <dbReference type="ChEBI" id="CHEBI:37563"/>
        <dbReference type="ChEBI" id="CHEBI:58332"/>
        <dbReference type="ChEBI" id="CHEBI:58608"/>
        <dbReference type="EC" id="2.7.7.41"/>
    </reaction>
</comment>
<evidence type="ECO:0000313" key="9">
    <source>
        <dbReference type="EMBL" id="MBM3225495.1"/>
    </source>
</evidence>
<proteinExistence type="inferred from homology"/>
<dbReference type="Pfam" id="PF01148">
    <property type="entry name" value="CTP_transf_1"/>
    <property type="match status" value="1"/>
</dbReference>
<sequence length="303" mass="33793">MGLIVLLVLLVLLLASVLVAILRRVRPHQDLTELVARVKSWWCMASLFFAIILANNTIALACFAFLTFWALKEYVTLLHTRPADHRSLLLAFCAIPMQYYWIGIDWYGMAIIFIPVYMFLILPAQLVLAQDTQGFVASASQMQWGLMAFVFGLSHLGLLLTLPLTAPVTVHGRTLLLFLVFVVEISDVLQYVWGKTLGRRKILPLVSPNKTWEGFIGGIASAVLCSLLMRFLTPFRIGETLLVALLITVAGFAGGAVMSAVKRDFGVKDFGQLIPGHGGMLDRVDSLCYAAPLFFHYVRYFYT</sequence>
<comment type="pathway">
    <text evidence="7">Phospholipid metabolism; CDP-diacylglycerol biosynthesis; CDP-diacylglycerol from sn-glycerol 3-phosphate: step 3/3.</text>
</comment>
<comment type="subcellular location">
    <subcellularLocation>
        <location evidence="1">Membrane</location>
        <topology evidence="1">Multi-pass membrane protein</topology>
    </subcellularLocation>
</comment>
<evidence type="ECO:0000256" key="3">
    <source>
        <dbReference type="ARBA" id="ARBA00022679"/>
    </source>
</evidence>
<comment type="caution">
    <text evidence="9">The sequence shown here is derived from an EMBL/GenBank/DDBJ whole genome shotgun (WGS) entry which is preliminary data.</text>
</comment>
<evidence type="ECO:0000256" key="6">
    <source>
        <dbReference type="ARBA" id="ARBA00023136"/>
    </source>
</evidence>
<evidence type="ECO:0000256" key="5">
    <source>
        <dbReference type="ARBA" id="ARBA00022989"/>
    </source>
</evidence>
<reference evidence="9" key="1">
    <citation type="submission" date="2019-03" db="EMBL/GenBank/DDBJ databases">
        <title>Lake Tanganyika Metagenome-Assembled Genomes (MAGs).</title>
        <authorList>
            <person name="Tran P."/>
        </authorList>
    </citation>
    <scope>NUCLEOTIDE SEQUENCE</scope>
    <source>
        <strain evidence="9">K_DeepCast_65m_m2_066</strain>
    </source>
</reference>
<feature type="transmembrane region" description="Helical" evidence="8">
    <location>
        <begin position="241"/>
        <end position="261"/>
    </location>
</feature>
<evidence type="ECO:0000313" key="10">
    <source>
        <dbReference type="Proteomes" id="UP000712673"/>
    </source>
</evidence>
<evidence type="ECO:0000256" key="2">
    <source>
        <dbReference type="ARBA" id="ARBA00010185"/>
    </source>
</evidence>
<gene>
    <name evidence="9" type="ORF">FJZ47_17075</name>
</gene>
<accession>A0A938B5D8</accession>
<keyword evidence="3 7" id="KW-0808">Transferase</keyword>
<name>A0A938B5D8_UNCTE</name>
<dbReference type="PANTHER" id="PTHR43535:SF1">
    <property type="entry name" value="PHOSPHATIDATE CYTIDYLYLTRANSFERASE"/>
    <property type="match status" value="1"/>
</dbReference>
<feature type="transmembrane region" description="Helical" evidence="8">
    <location>
        <begin position="107"/>
        <end position="129"/>
    </location>
</feature>
<evidence type="ECO:0000256" key="7">
    <source>
        <dbReference type="RuleBase" id="RU003938"/>
    </source>
</evidence>